<feature type="transmembrane region" description="Helical" evidence="5">
    <location>
        <begin position="175"/>
        <end position="193"/>
    </location>
</feature>
<organism evidence="7 8">
    <name type="scientific">Paracoccus sphaerophysae</name>
    <dbReference type="NCBI Taxonomy" id="690417"/>
    <lineage>
        <taxon>Bacteria</taxon>
        <taxon>Pseudomonadati</taxon>
        <taxon>Pseudomonadota</taxon>
        <taxon>Alphaproteobacteria</taxon>
        <taxon>Rhodobacterales</taxon>
        <taxon>Paracoccaceae</taxon>
        <taxon>Paracoccus</taxon>
    </lineage>
</organism>
<feature type="transmembrane region" description="Helical" evidence="5">
    <location>
        <begin position="245"/>
        <end position="263"/>
    </location>
</feature>
<dbReference type="PANTHER" id="PTHR37422:SF13">
    <property type="entry name" value="LIPOPOLYSACCHARIDE BIOSYNTHESIS PROTEIN PA4999-RELATED"/>
    <property type="match status" value="1"/>
</dbReference>
<keyword evidence="2 5" id="KW-0812">Transmembrane</keyword>
<protein>
    <recommendedName>
        <fullName evidence="6">O-antigen ligase-related domain-containing protein</fullName>
    </recommendedName>
</protein>
<dbReference type="OrthoDB" id="8275860at2"/>
<sequence length="414" mass="44108">MTPLSPAAAALPLPRPVAAGRAELMLVAAAVFVSPMNYLRASFAYVTLGDLFTVLALGAMMLGHGLPLRPFGALTRAWYGCVLMLTGGLVLGSALRGDLVSGLIVASQYLFSLLVLPMVLMQRPRAEVLLLIKVFVLGMVFVMAHGIWVIEFDPGDARFVTPSGRLATLVERENAAASLAALAITFALWLYFIRELGIVLLLCLLAPLGYGLLLTGSNTGFFLTAIGVVALVALSGSGRIMLGMLAMLAGLAFVILGWGELFLPDIFLKRVFGALSTGNMDEAGTFSDRMFLIREAYDLTRHTIIVGLGADQYRLISAHGAPVHNTYLLLLAEGGLLSLTGHVGLIILGLMMGWAAMVSRRGRWFGVLTVTIVVLLALVQNGLAHFYARFWAVPWCLALAASLQADADPVPPAA</sequence>
<feature type="transmembrane region" description="Helical" evidence="5">
    <location>
        <begin position="336"/>
        <end position="357"/>
    </location>
</feature>
<evidence type="ECO:0000313" key="8">
    <source>
        <dbReference type="Proteomes" id="UP000029917"/>
    </source>
</evidence>
<feature type="transmembrane region" description="Helical" evidence="5">
    <location>
        <begin position="128"/>
        <end position="150"/>
    </location>
</feature>
<reference evidence="7 8" key="2">
    <citation type="submission" date="2014-10" db="EMBL/GenBank/DDBJ databases">
        <title>Paracoccus sanguinis sp. nov., isolated from clinical specimens of New York State patients.</title>
        <authorList>
            <person name="Mingle L.A."/>
            <person name="Cole J.A."/>
            <person name="Lapierre P."/>
            <person name="Musser K.A."/>
        </authorList>
    </citation>
    <scope>NUCLEOTIDE SEQUENCE [LARGE SCALE GENOMIC DNA]</scope>
    <source>
        <strain evidence="7 8">HAMBI 3106</strain>
    </source>
</reference>
<keyword evidence="8" id="KW-1185">Reference proteome</keyword>
<comment type="caution">
    <text evidence="7">The sequence shown here is derived from an EMBL/GenBank/DDBJ whole genome shotgun (WGS) entry which is preliminary data.</text>
</comment>
<evidence type="ECO:0000313" key="7">
    <source>
        <dbReference type="EMBL" id="KGJ09523.1"/>
    </source>
</evidence>
<evidence type="ECO:0000256" key="1">
    <source>
        <dbReference type="ARBA" id="ARBA00004141"/>
    </source>
</evidence>
<evidence type="ECO:0000256" key="3">
    <source>
        <dbReference type="ARBA" id="ARBA00022989"/>
    </source>
</evidence>
<dbReference type="InterPro" id="IPR007016">
    <property type="entry name" value="O-antigen_ligase-rel_domated"/>
</dbReference>
<feature type="transmembrane region" description="Helical" evidence="5">
    <location>
        <begin position="198"/>
        <end position="215"/>
    </location>
</feature>
<feature type="transmembrane region" description="Helical" evidence="5">
    <location>
        <begin position="221"/>
        <end position="238"/>
    </location>
</feature>
<dbReference type="InterPro" id="IPR051533">
    <property type="entry name" value="WaaL-like"/>
</dbReference>
<dbReference type="AlphaFoldDB" id="A0A099FH79"/>
<evidence type="ECO:0000259" key="6">
    <source>
        <dbReference type="Pfam" id="PF04932"/>
    </source>
</evidence>
<feature type="transmembrane region" description="Helical" evidence="5">
    <location>
        <begin position="77"/>
        <end position="95"/>
    </location>
</feature>
<dbReference type="Proteomes" id="UP000029917">
    <property type="component" value="Unassembled WGS sequence"/>
</dbReference>
<proteinExistence type="predicted"/>
<keyword evidence="3 5" id="KW-1133">Transmembrane helix</keyword>
<evidence type="ECO:0000256" key="4">
    <source>
        <dbReference type="ARBA" id="ARBA00023136"/>
    </source>
</evidence>
<dbReference type="RefSeq" id="WP_036716340.1">
    <property type="nucleotide sequence ID" value="NZ_JRKS01000002.1"/>
</dbReference>
<feature type="domain" description="O-antigen ligase-related" evidence="6">
    <location>
        <begin position="205"/>
        <end position="339"/>
    </location>
</feature>
<feature type="transmembrane region" description="Helical" evidence="5">
    <location>
        <begin position="43"/>
        <end position="65"/>
    </location>
</feature>
<name>A0A099FH79_9RHOB</name>
<dbReference type="Pfam" id="PF04932">
    <property type="entry name" value="Wzy_C"/>
    <property type="match status" value="1"/>
</dbReference>
<keyword evidence="4 5" id="KW-0472">Membrane</keyword>
<dbReference type="PANTHER" id="PTHR37422">
    <property type="entry name" value="TEICHURONIC ACID BIOSYNTHESIS PROTEIN TUAE"/>
    <property type="match status" value="1"/>
</dbReference>
<feature type="transmembrane region" description="Helical" evidence="5">
    <location>
        <begin position="101"/>
        <end position="121"/>
    </location>
</feature>
<dbReference type="STRING" id="690417.IC63_01820"/>
<feature type="transmembrane region" description="Helical" evidence="5">
    <location>
        <begin position="364"/>
        <end position="388"/>
    </location>
</feature>
<accession>A0A099FH79</accession>
<evidence type="ECO:0000256" key="5">
    <source>
        <dbReference type="SAM" id="Phobius"/>
    </source>
</evidence>
<evidence type="ECO:0000256" key="2">
    <source>
        <dbReference type="ARBA" id="ARBA00022692"/>
    </source>
</evidence>
<gene>
    <name evidence="7" type="ORF">IC63_01820</name>
</gene>
<dbReference type="GO" id="GO:0016020">
    <property type="term" value="C:membrane"/>
    <property type="evidence" value="ECO:0007669"/>
    <property type="project" value="UniProtKB-SubCell"/>
</dbReference>
<reference evidence="7 8" key="1">
    <citation type="submission" date="2014-09" db="EMBL/GenBank/DDBJ databases">
        <authorList>
            <person name="McGinnis J.M."/>
            <person name="Wolfgang W.J."/>
        </authorList>
    </citation>
    <scope>NUCLEOTIDE SEQUENCE [LARGE SCALE GENOMIC DNA]</scope>
    <source>
        <strain evidence="7 8">HAMBI 3106</strain>
    </source>
</reference>
<comment type="subcellular location">
    <subcellularLocation>
        <location evidence="1">Membrane</location>
        <topology evidence="1">Multi-pass membrane protein</topology>
    </subcellularLocation>
</comment>
<dbReference type="EMBL" id="JRKS01000002">
    <property type="protein sequence ID" value="KGJ09523.1"/>
    <property type="molecule type" value="Genomic_DNA"/>
</dbReference>